<proteinExistence type="predicted"/>
<keyword evidence="2" id="KW-1185">Reference proteome</keyword>
<accession>A0ACB5RD99</accession>
<sequence length="153" mass="17831">MNKEDSRKLILNMVNFYTLFNVEFMDLIPDLSNSEISPLLSKIINYIHLEGTTTSSNLSKKLNISVPNISRSINTLYSLGYIIKTQDKKDRRIIYLSLSNKALDLIATVISKSEKIFLERFKVLTTDEIHDMYESFYKIQNLLIKMRELNSKK</sequence>
<organism evidence="1 2">
    <name type="scientific">Inconstantimicrobium mannanitabidum</name>
    <dbReference type="NCBI Taxonomy" id="1604901"/>
    <lineage>
        <taxon>Bacteria</taxon>
        <taxon>Bacillati</taxon>
        <taxon>Bacillota</taxon>
        <taxon>Clostridia</taxon>
        <taxon>Eubacteriales</taxon>
        <taxon>Clostridiaceae</taxon>
        <taxon>Inconstantimicrobium</taxon>
    </lineage>
</organism>
<dbReference type="EMBL" id="BROD01000001">
    <property type="protein sequence ID" value="GKX67070.1"/>
    <property type="molecule type" value="Genomic_DNA"/>
</dbReference>
<reference evidence="1" key="1">
    <citation type="journal article" date="2025" name="Int. J. Syst. Evol. Microbiol.">
        <title>Inconstantimicrobium mannanitabidum sp. nov., a novel member of the family Clostridiaceae isolated from anoxic soil under the treatment of reductive soil disinfestation.</title>
        <authorList>
            <person name="Ueki A."/>
            <person name="Tonouchi A."/>
            <person name="Honma S."/>
            <person name="Kaku N."/>
            <person name="Ueki K."/>
        </authorList>
    </citation>
    <scope>NUCLEOTIDE SEQUENCE</scope>
    <source>
        <strain evidence="1">TW13</strain>
    </source>
</reference>
<protein>
    <submittedName>
        <fullName evidence="1">Uncharacterized protein</fullName>
    </submittedName>
</protein>
<name>A0ACB5RD99_9CLOT</name>
<dbReference type="Proteomes" id="UP001058074">
    <property type="component" value="Unassembled WGS sequence"/>
</dbReference>
<gene>
    <name evidence="1" type="ORF">rsdtw13_23280</name>
</gene>
<comment type="caution">
    <text evidence="1">The sequence shown here is derived from an EMBL/GenBank/DDBJ whole genome shotgun (WGS) entry which is preliminary data.</text>
</comment>
<evidence type="ECO:0000313" key="2">
    <source>
        <dbReference type="Proteomes" id="UP001058074"/>
    </source>
</evidence>
<evidence type="ECO:0000313" key="1">
    <source>
        <dbReference type="EMBL" id="GKX67070.1"/>
    </source>
</evidence>